<evidence type="ECO:0000256" key="4">
    <source>
        <dbReference type="SAM" id="Phobius"/>
    </source>
</evidence>
<evidence type="ECO:0000259" key="8">
    <source>
        <dbReference type="Pfam" id="PF07730"/>
    </source>
</evidence>
<dbReference type="SUPFAM" id="SSF63829">
    <property type="entry name" value="Calcium-dependent phosphotriesterase"/>
    <property type="match status" value="2"/>
</dbReference>
<dbReference type="PANTHER" id="PTHR24421:SF62">
    <property type="entry name" value="SENSORY TRANSDUCTION HISTIDINE KINASE"/>
    <property type="match status" value="1"/>
</dbReference>
<keyword evidence="4" id="KW-1133">Transmembrane helix</keyword>
<dbReference type="Pfam" id="PF02518">
    <property type="entry name" value="HATPase_c"/>
    <property type="match status" value="1"/>
</dbReference>
<dbReference type="PATRIC" id="fig|344882.3.peg.1567"/>
<evidence type="ECO:0000313" key="10">
    <source>
        <dbReference type="Proteomes" id="UP000052052"/>
    </source>
</evidence>
<organism evidence="9 10">
    <name type="scientific">Pseudoxanthomonas dokdonensis</name>
    <dbReference type="NCBI Taxonomy" id="344882"/>
    <lineage>
        <taxon>Bacteria</taxon>
        <taxon>Pseudomonadati</taxon>
        <taxon>Pseudomonadota</taxon>
        <taxon>Gammaproteobacteria</taxon>
        <taxon>Lysobacterales</taxon>
        <taxon>Lysobacteraceae</taxon>
        <taxon>Pseudoxanthomonas</taxon>
    </lineage>
</organism>
<evidence type="ECO:0000256" key="5">
    <source>
        <dbReference type="SAM" id="SignalP"/>
    </source>
</evidence>
<evidence type="ECO:0000259" key="7">
    <source>
        <dbReference type="Pfam" id="PF07495"/>
    </source>
</evidence>
<feature type="chain" id="PRO_5006395024" description="Histidine kinase domain-containing protein" evidence="5">
    <location>
        <begin position="17"/>
        <end position="1009"/>
    </location>
</feature>
<dbReference type="PANTHER" id="PTHR24421">
    <property type="entry name" value="NITRATE/NITRITE SENSOR PROTEIN NARX-RELATED"/>
    <property type="match status" value="1"/>
</dbReference>
<dbReference type="Proteomes" id="UP000052052">
    <property type="component" value="Unassembled WGS sequence"/>
</dbReference>
<evidence type="ECO:0000256" key="3">
    <source>
        <dbReference type="ARBA" id="ARBA00023012"/>
    </source>
</evidence>
<dbReference type="InterPro" id="IPR015943">
    <property type="entry name" value="WD40/YVTN_repeat-like_dom_sf"/>
</dbReference>
<dbReference type="InterPro" id="IPR050482">
    <property type="entry name" value="Sensor_HK_TwoCompSys"/>
</dbReference>
<keyword evidence="1" id="KW-0808">Transferase</keyword>
<dbReference type="Gene3D" id="2.60.40.10">
    <property type="entry name" value="Immunoglobulins"/>
    <property type="match status" value="1"/>
</dbReference>
<dbReference type="Pfam" id="PF07730">
    <property type="entry name" value="HisKA_3"/>
    <property type="match status" value="1"/>
</dbReference>
<protein>
    <recommendedName>
        <fullName evidence="11">Histidine kinase domain-containing protein</fullName>
    </recommendedName>
</protein>
<dbReference type="GO" id="GO:0046983">
    <property type="term" value="F:protein dimerization activity"/>
    <property type="evidence" value="ECO:0007669"/>
    <property type="project" value="InterPro"/>
</dbReference>
<dbReference type="AlphaFoldDB" id="A0A0R0D0I6"/>
<evidence type="ECO:0000256" key="2">
    <source>
        <dbReference type="ARBA" id="ARBA00022777"/>
    </source>
</evidence>
<dbReference type="Gene3D" id="1.20.5.1930">
    <property type="match status" value="1"/>
</dbReference>
<feature type="domain" description="Histidine kinase/HSP90-like ATPase" evidence="6">
    <location>
        <begin position="896"/>
        <end position="987"/>
    </location>
</feature>
<keyword evidence="3" id="KW-0902">Two-component regulatory system</keyword>
<evidence type="ECO:0000259" key="6">
    <source>
        <dbReference type="Pfam" id="PF02518"/>
    </source>
</evidence>
<keyword evidence="4" id="KW-0472">Membrane</keyword>
<gene>
    <name evidence="9" type="ORF">ABB29_01845</name>
</gene>
<dbReference type="InterPro" id="IPR036890">
    <property type="entry name" value="HATPase_C_sf"/>
</dbReference>
<dbReference type="InterPro" id="IPR003594">
    <property type="entry name" value="HATPase_dom"/>
</dbReference>
<dbReference type="Gene3D" id="3.30.565.10">
    <property type="entry name" value="Histidine kinase-like ATPase, C-terminal domain"/>
    <property type="match status" value="1"/>
</dbReference>
<dbReference type="InterPro" id="IPR011123">
    <property type="entry name" value="Y_Y_Y"/>
</dbReference>
<feature type="domain" description="Signal transduction histidine kinase subgroup 3 dimerisation and phosphoacceptor" evidence="8">
    <location>
        <begin position="787"/>
        <end position="850"/>
    </location>
</feature>
<dbReference type="InterPro" id="IPR011712">
    <property type="entry name" value="Sig_transdc_His_kin_sub3_dim/P"/>
</dbReference>
<evidence type="ECO:0000313" key="9">
    <source>
        <dbReference type="EMBL" id="KRG71540.1"/>
    </source>
</evidence>
<keyword evidence="4" id="KW-0812">Transmembrane</keyword>
<keyword evidence="5" id="KW-0732">Signal</keyword>
<accession>A0A0R0D0I6</accession>
<evidence type="ECO:0000256" key="1">
    <source>
        <dbReference type="ARBA" id="ARBA00022679"/>
    </source>
</evidence>
<dbReference type="STRING" id="344882.ABB29_01845"/>
<reference evidence="9 10" key="1">
    <citation type="submission" date="2015-05" db="EMBL/GenBank/DDBJ databases">
        <title>Genome sequencing and analysis of members of genus Stenotrophomonas.</title>
        <authorList>
            <person name="Patil P.P."/>
            <person name="Midha S."/>
            <person name="Patil P.B."/>
        </authorList>
    </citation>
    <scope>NUCLEOTIDE SEQUENCE [LARGE SCALE GENOMIC DNA]</scope>
    <source>
        <strain evidence="9 10">DSM 21858</strain>
    </source>
</reference>
<dbReference type="GO" id="GO:0016020">
    <property type="term" value="C:membrane"/>
    <property type="evidence" value="ECO:0007669"/>
    <property type="project" value="InterPro"/>
</dbReference>
<dbReference type="Pfam" id="PF07495">
    <property type="entry name" value="Y_Y_Y"/>
    <property type="match status" value="1"/>
</dbReference>
<name>A0A0R0D0I6_9GAMM</name>
<comment type="caution">
    <text evidence="9">The sequence shown here is derived from an EMBL/GenBank/DDBJ whole genome shotgun (WGS) entry which is preliminary data.</text>
</comment>
<dbReference type="Gene3D" id="2.130.10.10">
    <property type="entry name" value="YVTN repeat-like/Quinoprotein amine dehydrogenase"/>
    <property type="match status" value="3"/>
</dbReference>
<feature type="signal peptide" evidence="5">
    <location>
        <begin position="1"/>
        <end position="16"/>
    </location>
</feature>
<keyword evidence="2" id="KW-0418">Kinase</keyword>
<dbReference type="SUPFAM" id="SSF55874">
    <property type="entry name" value="ATPase domain of HSP90 chaperone/DNA topoisomerase II/histidine kinase"/>
    <property type="match status" value="1"/>
</dbReference>
<proteinExistence type="predicted"/>
<sequence>MFTLLCWLCLCIPAKAGTATITPQYHQSSWSMEQGAPADIWALAQGRDGYLWLGTGSGLYRFDGIRFEAFVPPAQAAFASNNITSLYAASDGALWIGFLMGGISVLRDGHLRHYPAGPGVPADLLLAFAEDRDGTLWAAARDGFSRFDGQAWHAVGADWGYPAKRAHALLLDSRGTLWVATGETLVYLPRGDRRFIDSGQAVGPLAVLAETGDGRLWVSDGLHGTRALPAGAGSSRRQPQATRGFPWLANMRIDRAGTLWGTERSEGGLVRVTGLSRFNDGRSLQRGDLEAILRKRDGLLSDRAIPVLRDREDNIWIGTNLGLHRFRYNNVRVVRDARLTQHATYGIASSARLGPLVSSGRRLYQLRDGHPQLLAEADAGTISALVANADGSVWAKTETGLARLHAGRLQTVRLGDGDVDNAALGVISADGGGGVLVMRDGEGLFQIDDQRVRRIGSGIIDSEHATALVRQADGTLWIGYTGSRLARWDGRSQKLYTRADGLQLGTIVALMPTPSGLLVAGETGMAILRDGRIQRLHARDPQVLQGVTGIVRSDNGDLWLNGMRGVVRIQAADLASAIAAPARAMPVRLFDFGDGLPGVAQQYAPTATALADTDGVLWFATSQGLASIDPRQLSENTVVPPVHIRALTAGGQRHRPRPGMRLPAGTRALRLDYTALSLSVPEHVRFRYQLLGVDAGWQDGGGQRHATYTNLAPGEYRFRVIAANDSGLWNNQGDTLAFSIAPLFTQTWWFAALCVLAMGGLLLLVYLLRLRQMGERLRMRLEERHSERERIARELHDTLLQSVQGLVLRFQAVANRLDYGDPVRDALEQALDRADDVISEGRERVLDLRADIPAVAVDLAGAFVELGAQLDDGHGPAIRVVVEGRLPPMEPSVRDEIYWIGHEILSNAYRHAQASRIEVEIACSRRQLSLRFRDNGRGLADDVLRQGHKPGHWGLTGIRERARLIPARLAIRSAPGRGTEIELLVPTNALSLRARPERWRQRMQQWWKR</sequence>
<dbReference type="CDD" id="cd16917">
    <property type="entry name" value="HATPase_UhpB-NarQ-NarX-like"/>
    <property type="match status" value="1"/>
</dbReference>
<keyword evidence="10" id="KW-1185">Reference proteome</keyword>
<evidence type="ECO:0008006" key="11">
    <source>
        <dbReference type="Google" id="ProtNLM"/>
    </source>
</evidence>
<dbReference type="EMBL" id="LDJL01000002">
    <property type="protein sequence ID" value="KRG71540.1"/>
    <property type="molecule type" value="Genomic_DNA"/>
</dbReference>
<dbReference type="GO" id="GO:0000155">
    <property type="term" value="F:phosphorelay sensor kinase activity"/>
    <property type="evidence" value="ECO:0007669"/>
    <property type="project" value="InterPro"/>
</dbReference>
<dbReference type="InterPro" id="IPR013783">
    <property type="entry name" value="Ig-like_fold"/>
</dbReference>
<feature type="transmembrane region" description="Helical" evidence="4">
    <location>
        <begin position="748"/>
        <end position="770"/>
    </location>
</feature>
<feature type="domain" description="Two component regulator three Y" evidence="7">
    <location>
        <begin position="680"/>
        <end position="740"/>
    </location>
</feature>